<proteinExistence type="predicted"/>
<feature type="compositionally biased region" description="Basic and acidic residues" evidence="1">
    <location>
        <begin position="102"/>
        <end position="119"/>
    </location>
</feature>
<sequence>MFATFREQDNNLDPRPLPRDHQVRHVSLDVVYGDALLARGLASGIGHLTETGDLATPRGCSSSSSSSSTPDSDTRSGGNKCVEVDVPDDASQHLGHIVGVDGHGRVGATREKSREADKGVDPVSAPAIFLYLHNRRGSHKPERVPVAKGQAGRRPRVIGINVQQGIIGDSEGDIALDDRLHLLSDGRIVAPHDDHGNLRAP</sequence>
<feature type="compositionally biased region" description="Low complexity" evidence="1">
    <location>
        <begin position="57"/>
        <end position="77"/>
    </location>
</feature>
<name>A0A8H5IS98_9HYPO</name>
<accession>A0A8H5IS98</accession>
<comment type="caution">
    <text evidence="2">The sequence shown here is derived from an EMBL/GenBank/DDBJ whole genome shotgun (WGS) entry which is preliminary data.</text>
</comment>
<dbReference type="Proteomes" id="UP000574317">
    <property type="component" value="Unassembled WGS sequence"/>
</dbReference>
<evidence type="ECO:0000256" key="1">
    <source>
        <dbReference type="SAM" id="MobiDB-lite"/>
    </source>
</evidence>
<feature type="region of interest" description="Disordered" evidence="1">
    <location>
        <begin position="99"/>
        <end position="119"/>
    </location>
</feature>
<evidence type="ECO:0000313" key="3">
    <source>
        <dbReference type="Proteomes" id="UP000574317"/>
    </source>
</evidence>
<gene>
    <name evidence="2" type="ORF">FNAPI_10357</name>
</gene>
<organism evidence="2 3">
    <name type="scientific">Fusarium napiforme</name>
    <dbReference type="NCBI Taxonomy" id="42672"/>
    <lineage>
        <taxon>Eukaryota</taxon>
        <taxon>Fungi</taxon>
        <taxon>Dikarya</taxon>
        <taxon>Ascomycota</taxon>
        <taxon>Pezizomycotina</taxon>
        <taxon>Sordariomycetes</taxon>
        <taxon>Hypocreomycetidae</taxon>
        <taxon>Hypocreales</taxon>
        <taxon>Nectriaceae</taxon>
        <taxon>Fusarium</taxon>
        <taxon>Fusarium fujikuroi species complex</taxon>
    </lineage>
</organism>
<evidence type="ECO:0000313" key="2">
    <source>
        <dbReference type="EMBL" id="KAF5541055.1"/>
    </source>
</evidence>
<keyword evidence="3" id="KW-1185">Reference proteome</keyword>
<protein>
    <submittedName>
        <fullName evidence="2">Uncharacterized protein</fullName>
    </submittedName>
</protein>
<dbReference type="EMBL" id="JAAOAO010000455">
    <property type="protein sequence ID" value="KAF5541055.1"/>
    <property type="molecule type" value="Genomic_DNA"/>
</dbReference>
<feature type="region of interest" description="Disordered" evidence="1">
    <location>
        <begin position="50"/>
        <end position="85"/>
    </location>
</feature>
<dbReference type="AlphaFoldDB" id="A0A8H5IS98"/>
<reference evidence="2 3" key="1">
    <citation type="submission" date="2020-05" db="EMBL/GenBank/DDBJ databases">
        <title>Identification and distribution of gene clusters putatively required for synthesis of sphingolipid metabolism inhibitors in phylogenetically diverse species of the filamentous fungus Fusarium.</title>
        <authorList>
            <person name="Kim H.-S."/>
            <person name="Busman M."/>
            <person name="Brown D.W."/>
            <person name="Divon H."/>
            <person name="Uhlig S."/>
            <person name="Proctor R.H."/>
        </authorList>
    </citation>
    <scope>NUCLEOTIDE SEQUENCE [LARGE SCALE GENOMIC DNA]</scope>
    <source>
        <strain evidence="2 3">NRRL 25196</strain>
    </source>
</reference>